<evidence type="ECO:0000259" key="2">
    <source>
        <dbReference type="PROSITE" id="PS50011"/>
    </source>
</evidence>
<dbReference type="Proteomes" id="UP001149090">
    <property type="component" value="Unassembled WGS sequence"/>
</dbReference>
<dbReference type="GO" id="GO:0005524">
    <property type="term" value="F:ATP binding"/>
    <property type="evidence" value="ECO:0007669"/>
    <property type="project" value="UniProtKB-UniRule"/>
</dbReference>
<dbReference type="Gene3D" id="3.30.200.20">
    <property type="entry name" value="Phosphorylase Kinase, domain 1"/>
    <property type="match status" value="1"/>
</dbReference>
<evidence type="ECO:0000313" key="3">
    <source>
        <dbReference type="EMBL" id="KAJ5067467.1"/>
    </source>
</evidence>
<comment type="caution">
    <text evidence="3">The sequence shown here is derived from an EMBL/GenBank/DDBJ whole genome shotgun (WGS) entry which is preliminary data.</text>
</comment>
<dbReference type="PROSITE" id="PS00107">
    <property type="entry name" value="PROTEIN_KINASE_ATP"/>
    <property type="match status" value="1"/>
</dbReference>
<dbReference type="GO" id="GO:0004672">
    <property type="term" value="F:protein kinase activity"/>
    <property type="evidence" value="ECO:0007669"/>
    <property type="project" value="InterPro"/>
</dbReference>
<dbReference type="PROSITE" id="PS50011">
    <property type="entry name" value="PROTEIN_KINASE_DOM"/>
    <property type="match status" value="1"/>
</dbReference>
<dbReference type="SUPFAM" id="SSF56112">
    <property type="entry name" value="Protein kinase-like (PK-like)"/>
    <property type="match status" value="1"/>
</dbReference>
<keyword evidence="4" id="KW-1185">Reference proteome</keyword>
<dbReference type="OMA" id="FEWERAS"/>
<dbReference type="PANTHER" id="PTHR11909">
    <property type="entry name" value="CASEIN KINASE-RELATED"/>
    <property type="match status" value="1"/>
</dbReference>
<name>A0A9Q0R4V6_ANAIG</name>
<dbReference type="EMBL" id="JAPDFW010000127">
    <property type="protein sequence ID" value="KAJ5067467.1"/>
    <property type="molecule type" value="Genomic_DNA"/>
</dbReference>
<dbReference type="AlphaFoldDB" id="A0A9Q0R4V6"/>
<protein>
    <submittedName>
        <fullName evidence="3">Casein kinase 1-like protein</fullName>
    </submittedName>
</protein>
<dbReference type="InterPro" id="IPR001245">
    <property type="entry name" value="Ser-Thr/Tyr_kinase_cat_dom"/>
</dbReference>
<feature type="domain" description="Protein kinase" evidence="2">
    <location>
        <begin position="3"/>
        <end position="116"/>
    </location>
</feature>
<evidence type="ECO:0000313" key="4">
    <source>
        <dbReference type="Proteomes" id="UP001149090"/>
    </source>
</evidence>
<accession>A0A9Q0R4V6</accession>
<keyword evidence="1" id="KW-0547">Nucleotide-binding</keyword>
<dbReference type="InterPro" id="IPR017441">
    <property type="entry name" value="Protein_kinase_ATP_BS"/>
</dbReference>
<reference evidence="3" key="1">
    <citation type="submission" date="2022-10" db="EMBL/GenBank/DDBJ databases">
        <title>Novel sulphate-reducing endosymbionts in the free-living metamonad Anaeramoeba.</title>
        <authorList>
            <person name="Jerlstrom-Hultqvist J."/>
            <person name="Cepicka I."/>
            <person name="Gallot-Lavallee L."/>
            <person name="Salas-Leiva D."/>
            <person name="Curtis B.A."/>
            <person name="Zahonova K."/>
            <person name="Pipaliya S."/>
            <person name="Dacks J."/>
            <person name="Roger A.J."/>
        </authorList>
    </citation>
    <scope>NUCLEOTIDE SEQUENCE</scope>
    <source>
        <strain evidence="3">BMAN</strain>
    </source>
</reference>
<sequence>MKYILEKKIGAGAFGLIYQGKDKNTNEKVAIKIENNKTKYPQLFHENRIYRILSGGVGIPKIKWFGSEGDHNILVMDLLGPSLESLFHQCSRKFSLKTVLLIGDQLPQILVLPEAR</sequence>
<dbReference type="InterPro" id="IPR000719">
    <property type="entry name" value="Prot_kinase_dom"/>
</dbReference>
<dbReference type="OrthoDB" id="5800476at2759"/>
<proteinExistence type="predicted"/>
<dbReference type="InterPro" id="IPR050235">
    <property type="entry name" value="CK1_Ser-Thr_kinase"/>
</dbReference>
<organism evidence="3 4">
    <name type="scientific">Anaeramoeba ignava</name>
    <name type="common">Anaerobic marine amoeba</name>
    <dbReference type="NCBI Taxonomy" id="1746090"/>
    <lineage>
        <taxon>Eukaryota</taxon>
        <taxon>Metamonada</taxon>
        <taxon>Anaeramoebidae</taxon>
        <taxon>Anaeramoeba</taxon>
    </lineage>
</organism>
<gene>
    <name evidence="3" type="ORF">M0811_12917</name>
</gene>
<keyword evidence="3" id="KW-0418">Kinase</keyword>
<feature type="binding site" evidence="1">
    <location>
        <position position="32"/>
    </location>
    <ligand>
        <name>ATP</name>
        <dbReference type="ChEBI" id="CHEBI:30616"/>
    </ligand>
</feature>
<keyword evidence="1" id="KW-0067">ATP-binding</keyword>
<dbReference type="Pfam" id="PF07714">
    <property type="entry name" value="PK_Tyr_Ser-Thr"/>
    <property type="match status" value="1"/>
</dbReference>
<dbReference type="InterPro" id="IPR011009">
    <property type="entry name" value="Kinase-like_dom_sf"/>
</dbReference>
<keyword evidence="3" id="KW-0808">Transferase</keyword>
<evidence type="ECO:0000256" key="1">
    <source>
        <dbReference type="PROSITE-ProRule" id="PRU10141"/>
    </source>
</evidence>